<accession>A0A6C0EG01</accession>
<name>A0A6C0EG01_9ZZZZ</name>
<dbReference type="InterPro" id="IPR011129">
    <property type="entry name" value="CSD"/>
</dbReference>
<evidence type="ECO:0000313" key="2">
    <source>
        <dbReference type="EMBL" id="QHT28137.1"/>
    </source>
</evidence>
<dbReference type="PROSITE" id="PS51857">
    <property type="entry name" value="CSD_2"/>
    <property type="match status" value="1"/>
</dbReference>
<reference evidence="2" key="1">
    <citation type="journal article" date="2020" name="Nature">
        <title>Giant virus diversity and host interactions through global metagenomics.</title>
        <authorList>
            <person name="Schulz F."/>
            <person name="Roux S."/>
            <person name="Paez-Espino D."/>
            <person name="Jungbluth S."/>
            <person name="Walsh D.A."/>
            <person name="Denef V.J."/>
            <person name="McMahon K.D."/>
            <person name="Konstantinidis K.T."/>
            <person name="Eloe-Fadrosh E.A."/>
            <person name="Kyrpides N.C."/>
            <person name="Woyke T."/>
        </authorList>
    </citation>
    <scope>NUCLEOTIDE SEQUENCE</scope>
    <source>
        <strain evidence="2">GVMAG-M-3300001348-25</strain>
    </source>
</reference>
<protein>
    <recommendedName>
        <fullName evidence="1">CSD domain-containing protein</fullName>
    </recommendedName>
</protein>
<dbReference type="GO" id="GO:0003676">
    <property type="term" value="F:nucleic acid binding"/>
    <property type="evidence" value="ECO:0007669"/>
    <property type="project" value="InterPro"/>
</dbReference>
<dbReference type="InterPro" id="IPR012340">
    <property type="entry name" value="NA-bd_OB-fold"/>
</dbReference>
<dbReference type="SUPFAM" id="SSF50249">
    <property type="entry name" value="Nucleic acid-binding proteins"/>
    <property type="match status" value="1"/>
</dbReference>
<dbReference type="Gene3D" id="2.40.50.140">
    <property type="entry name" value="Nucleic acid-binding proteins"/>
    <property type="match status" value="1"/>
</dbReference>
<organism evidence="2">
    <name type="scientific">viral metagenome</name>
    <dbReference type="NCBI Taxonomy" id="1070528"/>
    <lineage>
        <taxon>unclassified sequences</taxon>
        <taxon>metagenomes</taxon>
        <taxon>organismal metagenomes</taxon>
    </lineage>
</organism>
<evidence type="ECO:0000259" key="1">
    <source>
        <dbReference type="PROSITE" id="PS51857"/>
    </source>
</evidence>
<dbReference type="SMART" id="SM00357">
    <property type="entry name" value="CSP"/>
    <property type="match status" value="1"/>
</dbReference>
<dbReference type="InterPro" id="IPR002059">
    <property type="entry name" value="CSP_DNA-bd"/>
</dbReference>
<sequence length="129" mass="14411">MSSSTEVENSTSLSIEIPKETSVECVGSVKWFNTKSGYGFISVLEGELKGIDIFAHHSAISVSSEQYKYLVQGEYVKVIVQPSDSKDYKWQASSIFGVCDGPLMCETRNQIKSTRVEFSRTKKHDETTL</sequence>
<proteinExistence type="predicted"/>
<dbReference type="EMBL" id="MN738852">
    <property type="protein sequence ID" value="QHT28137.1"/>
    <property type="molecule type" value="Genomic_DNA"/>
</dbReference>
<dbReference type="Pfam" id="PF00313">
    <property type="entry name" value="CSD"/>
    <property type="match status" value="1"/>
</dbReference>
<dbReference type="CDD" id="cd04458">
    <property type="entry name" value="CSP_CDS"/>
    <property type="match status" value="1"/>
</dbReference>
<dbReference type="AlphaFoldDB" id="A0A6C0EG01"/>
<feature type="domain" description="CSD" evidence="1">
    <location>
        <begin position="24"/>
        <end position="97"/>
    </location>
</feature>